<feature type="binding site" evidence="8">
    <location>
        <position position="219"/>
    </location>
    <ligand>
        <name>FAD</name>
        <dbReference type="ChEBI" id="CHEBI:57692"/>
    </ligand>
</feature>
<dbReference type="Pfam" id="PF00875">
    <property type="entry name" value="DNA_photolyase"/>
    <property type="match status" value="1"/>
</dbReference>
<dbReference type="AlphaFoldDB" id="A0A2W2BGN9"/>
<evidence type="ECO:0000256" key="7">
    <source>
        <dbReference type="ARBA" id="ARBA00033999"/>
    </source>
</evidence>
<dbReference type="RefSeq" id="WP_111200321.1">
    <property type="nucleotide sequence ID" value="NZ_QKVK01000017.1"/>
</dbReference>
<evidence type="ECO:0000256" key="9">
    <source>
        <dbReference type="PIRSR" id="PIRSR602081-2"/>
    </source>
</evidence>
<reference evidence="13" key="1">
    <citation type="submission" date="2018-06" db="EMBL/GenBank/DDBJ databases">
        <title>Aestuariibacter litoralis strain KCTC 52945T.</title>
        <authorList>
            <person name="Li X."/>
            <person name="Salam N."/>
            <person name="Li J.-L."/>
            <person name="Chen Y.-M."/>
            <person name="Yang Z.-W."/>
            <person name="Zhang L.-Y."/>
            <person name="Han M.-X."/>
            <person name="Xiao M."/>
            <person name="Li W.-J."/>
        </authorList>
    </citation>
    <scope>NUCLEOTIDE SEQUENCE [LARGE SCALE GENOMIC DNA]</scope>
    <source>
        <strain evidence="13">KCTC 52945</strain>
    </source>
</reference>
<dbReference type="GO" id="GO:0003904">
    <property type="term" value="F:deoxyribodipyrimidine photo-lyase activity"/>
    <property type="evidence" value="ECO:0007669"/>
    <property type="project" value="UniProtKB-EC"/>
</dbReference>
<dbReference type="PROSITE" id="PS51645">
    <property type="entry name" value="PHR_CRY_ALPHA_BETA"/>
    <property type="match status" value="1"/>
</dbReference>
<keyword evidence="12" id="KW-0456">Lyase</keyword>
<dbReference type="InterPro" id="IPR036155">
    <property type="entry name" value="Crypto/Photolyase_N_sf"/>
</dbReference>
<dbReference type="PROSITE" id="PS00394">
    <property type="entry name" value="DNA_PHOTOLYASES_1_1"/>
    <property type="match status" value="1"/>
</dbReference>
<dbReference type="InterPro" id="IPR018394">
    <property type="entry name" value="DNA_photolyase_1_CS_C"/>
</dbReference>
<evidence type="ECO:0000313" key="13">
    <source>
        <dbReference type="Proteomes" id="UP000248795"/>
    </source>
</evidence>
<evidence type="ECO:0000256" key="10">
    <source>
        <dbReference type="RuleBase" id="RU004182"/>
    </source>
</evidence>
<dbReference type="Proteomes" id="UP000248795">
    <property type="component" value="Unassembled WGS sequence"/>
</dbReference>
<comment type="cofactor">
    <cofactor evidence="8">
        <name>FAD</name>
        <dbReference type="ChEBI" id="CHEBI:57692"/>
    </cofactor>
    <text evidence="8">Binds 1 FAD per subunit.</text>
</comment>
<dbReference type="InterPro" id="IPR014729">
    <property type="entry name" value="Rossmann-like_a/b/a_fold"/>
</dbReference>
<keyword evidence="13" id="KW-1185">Reference proteome</keyword>
<comment type="caution">
    <text evidence="12">The sequence shown here is derived from an EMBL/GenBank/DDBJ whole genome shotgun (WGS) entry which is preliminary data.</text>
</comment>
<protein>
    <recommendedName>
        <fullName evidence="3">Deoxyribodipyrimidine photo-lyase</fullName>
        <ecNumber evidence="2">4.1.99.3</ecNumber>
    </recommendedName>
</protein>
<dbReference type="SUPFAM" id="SSF48173">
    <property type="entry name" value="Cryptochrome/photolyase FAD-binding domain"/>
    <property type="match status" value="1"/>
</dbReference>
<feature type="site" description="Electron transfer via tryptophanyl radical" evidence="9">
    <location>
        <position position="304"/>
    </location>
</feature>
<evidence type="ECO:0000256" key="6">
    <source>
        <dbReference type="ARBA" id="ARBA00022991"/>
    </source>
</evidence>
<dbReference type="SUPFAM" id="SSF52425">
    <property type="entry name" value="Cryptochrome/photolyase, N-terminal domain"/>
    <property type="match status" value="1"/>
</dbReference>
<dbReference type="Gene3D" id="3.40.50.620">
    <property type="entry name" value="HUPs"/>
    <property type="match status" value="1"/>
</dbReference>
<proteinExistence type="inferred from homology"/>
<dbReference type="EC" id="4.1.99.3" evidence="2"/>
<dbReference type="GO" id="GO:0000719">
    <property type="term" value="P:photoreactive repair"/>
    <property type="evidence" value="ECO:0007669"/>
    <property type="project" value="UniProtKB-ARBA"/>
</dbReference>
<evidence type="ECO:0000256" key="1">
    <source>
        <dbReference type="ARBA" id="ARBA00001932"/>
    </source>
</evidence>
<evidence type="ECO:0000259" key="11">
    <source>
        <dbReference type="PROSITE" id="PS51645"/>
    </source>
</evidence>
<dbReference type="Pfam" id="PF03441">
    <property type="entry name" value="FAD_binding_7"/>
    <property type="match status" value="1"/>
</dbReference>
<dbReference type="Gene3D" id="1.10.579.10">
    <property type="entry name" value="DNA Cyclobutane Dipyrimidine Photolyase, subunit A, domain 3"/>
    <property type="match status" value="1"/>
</dbReference>
<organism evidence="12 13">
    <name type="scientific">Aestuariivirga litoralis</name>
    <dbReference type="NCBI Taxonomy" id="2650924"/>
    <lineage>
        <taxon>Bacteria</taxon>
        <taxon>Pseudomonadati</taxon>
        <taxon>Pseudomonadota</taxon>
        <taxon>Alphaproteobacteria</taxon>
        <taxon>Hyphomicrobiales</taxon>
        <taxon>Aestuariivirgaceae</taxon>
        <taxon>Aestuariivirga</taxon>
    </lineage>
</organism>
<feature type="site" description="Electron transfer via tryptophanyl radical" evidence="9">
    <location>
        <position position="380"/>
    </location>
</feature>
<evidence type="ECO:0000256" key="4">
    <source>
        <dbReference type="ARBA" id="ARBA00022630"/>
    </source>
</evidence>
<dbReference type="InterPro" id="IPR002081">
    <property type="entry name" value="Cryptochrome/DNA_photolyase_1"/>
</dbReference>
<comment type="catalytic activity">
    <reaction evidence="7">
        <text>cyclobutadipyrimidine (in DNA) = 2 pyrimidine residues (in DNA).</text>
        <dbReference type="EC" id="4.1.99.3"/>
    </reaction>
</comment>
<dbReference type="PROSITE" id="PS00691">
    <property type="entry name" value="DNA_PHOTOLYASES_1_2"/>
    <property type="match status" value="1"/>
</dbReference>
<evidence type="ECO:0000256" key="3">
    <source>
        <dbReference type="ARBA" id="ARBA00014046"/>
    </source>
</evidence>
<evidence type="ECO:0000256" key="8">
    <source>
        <dbReference type="PIRSR" id="PIRSR602081-1"/>
    </source>
</evidence>
<name>A0A2W2BGN9_9HYPH</name>
<keyword evidence="4 8" id="KW-0285">Flavoprotein</keyword>
<feature type="binding site" evidence="8">
    <location>
        <position position="270"/>
    </location>
    <ligand>
        <name>FAD</name>
        <dbReference type="ChEBI" id="CHEBI:57692"/>
    </ligand>
</feature>
<dbReference type="InterPro" id="IPR005101">
    <property type="entry name" value="Cryptochr/Photolyase_FAD-bd"/>
</dbReference>
<comment type="similarity">
    <text evidence="10">Belongs to the DNA photolyase family.</text>
</comment>
<dbReference type="InterPro" id="IPR036134">
    <property type="entry name" value="Crypto/Photolyase_FAD-like_sf"/>
</dbReference>
<dbReference type="GO" id="GO:0071949">
    <property type="term" value="F:FAD binding"/>
    <property type="evidence" value="ECO:0007669"/>
    <property type="project" value="TreeGrafter"/>
</dbReference>
<feature type="binding site" evidence="8">
    <location>
        <begin position="231"/>
        <end position="235"/>
    </location>
    <ligand>
        <name>FAD</name>
        <dbReference type="ChEBI" id="CHEBI:57692"/>
    </ligand>
</feature>
<comment type="cofactor">
    <cofactor evidence="1">
        <name>(6R)-5,10-methylene-5,6,7,8-tetrahydrofolate</name>
        <dbReference type="ChEBI" id="CHEBI:15636"/>
    </cofactor>
</comment>
<evidence type="ECO:0000256" key="5">
    <source>
        <dbReference type="ARBA" id="ARBA00022827"/>
    </source>
</evidence>
<feature type="domain" description="Photolyase/cryptochrome alpha/beta" evidence="11">
    <location>
        <begin position="3"/>
        <end position="126"/>
    </location>
</feature>
<keyword evidence="6 10" id="KW-0157">Chromophore</keyword>
<dbReference type="Gene3D" id="1.25.40.80">
    <property type="match status" value="1"/>
</dbReference>
<dbReference type="InterPro" id="IPR006050">
    <property type="entry name" value="DNA_photolyase_N"/>
</dbReference>
<dbReference type="GO" id="GO:0003677">
    <property type="term" value="F:DNA binding"/>
    <property type="evidence" value="ECO:0007669"/>
    <property type="project" value="TreeGrafter"/>
</dbReference>
<keyword evidence="5 8" id="KW-0274">FAD</keyword>
<sequence>MASPSLYWLRNDLRLTDNAALTAAAAQGPVIFLYVLDDETPGDRRLGGASRWWLHKSLEALSAKVPLVLRRGAADKVIAAMLKESGATSVHFTRDYAPWSGDLERRVKVVAETAGASCHRYGGFLLHEPEAIRNGSGEPYKVYTPFSKACFAAGEPKPLKPVPKFRAYDGQLKSDTLADWTLLPTKPDWAKGMAAHWTPGEAGAAQRLRDFIADGLEFYADERDRPDRDVTSRLSPYLRFGEISPAQCWHAVRAAQVAAGGKLDRAAEKFLKEVLWREFSYHLLHHWPTLPEKPFRPEFAAFPWSENAKALSAWQKGRTGYPIVDAGMRELWVTGIMHNRVRMIAASFLIKDLLIPWQEGERWFWDTLVDADIGNNAASWQWVAGCGADAAPYFRIFNPVLQGEKFDPAGAYVKKWLPELAHLPDEFVHRPWEAPALVLKAAGVELGKNYPHPVVDHGKARDRALEAFKVIKGSA</sequence>
<evidence type="ECO:0000313" key="12">
    <source>
        <dbReference type="EMBL" id="PZF75077.1"/>
    </source>
</evidence>
<dbReference type="PRINTS" id="PR00147">
    <property type="entry name" value="DNAPHOTLYASE"/>
</dbReference>
<evidence type="ECO:0000256" key="2">
    <source>
        <dbReference type="ARBA" id="ARBA00013149"/>
    </source>
</evidence>
<accession>A0A2W2BGN9</accession>
<dbReference type="EMBL" id="QKVK01000017">
    <property type="protein sequence ID" value="PZF75077.1"/>
    <property type="molecule type" value="Genomic_DNA"/>
</dbReference>
<dbReference type="PANTHER" id="PTHR11455:SF9">
    <property type="entry name" value="CRYPTOCHROME CIRCADIAN CLOCK 5 ISOFORM X1"/>
    <property type="match status" value="1"/>
</dbReference>
<feature type="site" description="Electron transfer via tryptophanyl radical" evidence="9">
    <location>
        <position position="357"/>
    </location>
</feature>
<dbReference type="GO" id="GO:0009416">
    <property type="term" value="P:response to light stimulus"/>
    <property type="evidence" value="ECO:0007669"/>
    <property type="project" value="TreeGrafter"/>
</dbReference>
<gene>
    <name evidence="12" type="ORF">DK847_20020</name>
</gene>
<dbReference type="FunFam" id="1.10.579.10:FF:000003">
    <property type="entry name" value="Deoxyribodipyrimidine photo-lyase"/>
    <property type="match status" value="1"/>
</dbReference>
<dbReference type="PANTHER" id="PTHR11455">
    <property type="entry name" value="CRYPTOCHROME"/>
    <property type="match status" value="1"/>
</dbReference>
<feature type="binding site" evidence="8">
    <location>
        <begin position="370"/>
        <end position="372"/>
    </location>
    <ligand>
        <name>FAD</name>
        <dbReference type="ChEBI" id="CHEBI:57692"/>
    </ligand>
</feature>